<dbReference type="PIRSF" id="PIRSF006821">
    <property type="entry name" value="UCP006821"/>
    <property type="match status" value="1"/>
</dbReference>
<dbReference type="EMBL" id="BKAD01000031">
    <property type="protein sequence ID" value="GEP31579.1"/>
    <property type="molecule type" value="Genomic_DNA"/>
</dbReference>
<accession>A0A512LAS7</accession>
<dbReference type="AlphaFoldDB" id="A0A512LAS7"/>
<evidence type="ECO:0000313" key="2">
    <source>
        <dbReference type="Proteomes" id="UP000321337"/>
    </source>
</evidence>
<name>A0A512LAS7_9PROT</name>
<evidence type="ECO:0000313" key="1">
    <source>
        <dbReference type="EMBL" id="GEP31579.1"/>
    </source>
</evidence>
<comment type="caution">
    <text evidence="1">The sequence shown here is derived from an EMBL/GenBank/DDBJ whole genome shotgun (WGS) entry which is preliminary data.</text>
</comment>
<dbReference type="Proteomes" id="UP000321337">
    <property type="component" value="Unassembled WGS sequence"/>
</dbReference>
<dbReference type="InterPro" id="IPR018685">
    <property type="entry name" value="DUF2173"/>
</dbReference>
<organism evidence="1 2">
    <name type="scientific">Sulfuriferula plumbiphila</name>
    <dbReference type="NCBI Taxonomy" id="171865"/>
    <lineage>
        <taxon>Bacteria</taxon>
        <taxon>Pseudomonadati</taxon>
        <taxon>Pseudomonadota</taxon>
        <taxon>Betaproteobacteria</taxon>
        <taxon>Nitrosomonadales</taxon>
        <taxon>Sulfuricellaceae</taxon>
        <taxon>Sulfuriferula</taxon>
    </lineage>
</organism>
<protein>
    <submittedName>
        <fullName evidence="1">Uncharacterized protein</fullName>
    </submittedName>
</protein>
<reference evidence="1 2" key="1">
    <citation type="submission" date="2019-07" db="EMBL/GenBank/DDBJ databases">
        <title>Whole genome shotgun sequence of Thiobacillus plumbophilus NBRC 107929.</title>
        <authorList>
            <person name="Hosoyama A."/>
            <person name="Uohara A."/>
            <person name="Ohji S."/>
            <person name="Ichikawa N."/>
        </authorList>
    </citation>
    <scope>NUCLEOTIDE SEQUENCE [LARGE SCALE GENOMIC DNA]</scope>
    <source>
        <strain evidence="1 2">NBRC 107929</strain>
    </source>
</reference>
<proteinExistence type="predicted"/>
<sequence>MKGSNMPTLDQLMSLPGVYGAIEFSCTGELGEMRGELERGFAEVVAQMCAANVAIYRMQATGWAKYTGQQGFLPERGFAFLSLDHVMMGMGGQAILARGKDFDYDQAYTLFNEDT</sequence>
<gene>
    <name evidence="1" type="ORF">TPL01_27170</name>
</gene>
<dbReference type="Pfam" id="PF09941">
    <property type="entry name" value="DUF2173"/>
    <property type="match status" value="1"/>
</dbReference>
<keyword evidence="2" id="KW-1185">Reference proteome</keyword>